<gene>
    <name evidence="2" type="ORF">HMPREF1544_07956</name>
</gene>
<keyword evidence="3" id="KW-1185">Reference proteome</keyword>
<dbReference type="Proteomes" id="UP000014254">
    <property type="component" value="Unassembled WGS sequence"/>
</dbReference>
<dbReference type="OrthoDB" id="2232825at2759"/>
<feature type="region of interest" description="Disordered" evidence="1">
    <location>
        <begin position="93"/>
        <end position="115"/>
    </location>
</feature>
<accession>S2JZK0</accession>
<sequence>MKISRDRAICMLFHVEFNQENVNRCKQDISNLSSKFQVCYQADPKQPILVPETRIFGDPTRYRVYPEVVSTETGEDVVEEECKSCKERIQEASSNLSSANGNKTPKQSQKRSPANQDTRFIIAQIPRRKQFYHPSVYNSYNEILNSLKKYTAIFDFATVFMFLEWCDVYQTPIAISNLFVEGETCCILKEEYWDEAAKNIAAKYLK</sequence>
<dbReference type="AlphaFoldDB" id="S2JZK0"/>
<reference evidence="3" key="1">
    <citation type="submission" date="2013-05" db="EMBL/GenBank/DDBJ databases">
        <title>The Genome sequence of Mucor circinelloides f. circinelloides 1006PhL.</title>
        <authorList>
            <consortium name="The Broad Institute Genomics Platform"/>
            <person name="Cuomo C."/>
            <person name="Earl A."/>
            <person name="Findley K."/>
            <person name="Lee S.C."/>
            <person name="Walker B."/>
            <person name="Young S."/>
            <person name="Zeng Q."/>
            <person name="Gargeya S."/>
            <person name="Fitzgerald M."/>
            <person name="Haas B."/>
            <person name="Abouelleil A."/>
            <person name="Allen A.W."/>
            <person name="Alvarado L."/>
            <person name="Arachchi H.M."/>
            <person name="Berlin A.M."/>
            <person name="Chapman S.B."/>
            <person name="Gainer-Dewar J."/>
            <person name="Goldberg J."/>
            <person name="Griggs A."/>
            <person name="Gujja S."/>
            <person name="Hansen M."/>
            <person name="Howarth C."/>
            <person name="Imamovic A."/>
            <person name="Ireland A."/>
            <person name="Larimer J."/>
            <person name="McCowan C."/>
            <person name="Murphy C."/>
            <person name="Pearson M."/>
            <person name="Poon T.W."/>
            <person name="Priest M."/>
            <person name="Roberts A."/>
            <person name="Saif S."/>
            <person name="Shea T."/>
            <person name="Sisk P."/>
            <person name="Sykes S."/>
            <person name="Wortman J."/>
            <person name="Nusbaum C."/>
            <person name="Birren B."/>
        </authorList>
    </citation>
    <scope>NUCLEOTIDE SEQUENCE [LARGE SCALE GENOMIC DNA]</scope>
    <source>
        <strain evidence="3">1006PhL</strain>
    </source>
</reference>
<organism evidence="2 3">
    <name type="scientific">Mucor circinelloides f. circinelloides (strain 1006PhL)</name>
    <name type="common">Mucormycosis agent</name>
    <name type="synonym">Calyptromyces circinelloides</name>
    <dbReference type="NCBI Taxonomy" id="1220926"/>
    <lineage>
        <taxon>Eukaryota</taxon>
        <taxon>Fungi</taxon>
        <taxon>Fungi incertae sedis</taxon>
        <taxon>Mucoromycota</taxon>
        <taxon>Mucoromycotina</taxon>
        <taxon>Mucoromycetes</taxon>
        <taxon>Mucorales</taxon>
        <taxon>Mucorineae</taxon>
        <taxon>Mucoraceae</taxon>
        <taxon>Mucor</taxon>
    </lineage>
</organism>
<evidence type="ECO:0000313" key="3">
    <source>
        <dbReference type="Proteomes" id="UP000014254"/>
    </source>
</evidence>
<dbReference type="EMBL" id="KE124016">
    <property type="protein sequence ID" value="EPB85275.1"/>
    <property type="molecule type" value="Genomic_DNA"/>
</dbReference>
<dbReference type="InParanoid" id="S2JZK0"/>
<name>S2JZK0_MUCC1</name>
<evidence type="ECO:0000313" key="2">
    <source>
        <dbReference type="EMBL" id="EPB85275.1"/>
    </source>
</evidence>
<proteinExistence type="predicted"/>
<protein>
    <submittedName>
        <fullName evidence="2">Uncharacterized protein</fullName>
    </submittedName>
</protein>
<evidence type="ECO:0000256" key="1">
    <source>
        <dbReference type="SAM" id="MobiDB-lite"/>
    </source>
</evidence>
<dbReference type="VEuPathDB" id="FungiDB:HMPREF1544_07956"/>